<dbReference type="EMBL" id="JBHRZV010000027">
    <property type="protein sequence ID" value="MFC3927756.1"/>
    <property type="molecule type" value="Genomic_DNA"/>
</dbReference>
<evidence type="ECO:0000256" key="1">
    <source>
        <dbReference type="ARBA" id="ARBA00004651"/>
    </source>
</evidence>
<evidence type="ECO:0000256" key="2">
    <source>
        <dbReference type="ARBA" id="ARBA00022448"/>
    </source>
</evidence>
<feature type="transmembrane region" description="Helical" evidence="6">
    <location>
        <begin position="124"/>
        <end position="147"/>
    </location>
</feature>
<dbReference type="PANTHER" id="PTHR11328">
    <property type="entry name" value="MAJOR FACILITATOR SUPERFAMILY DOMAIN-CONTAINING PROTEIN"/>
    <property type="match status" value="1"/>
</dbReference>
<keyword evidence="5 6" id="KW-0472">Membrane</keyword>
<keyword evidence="9" id="KW-1185">Reference proteome</keyword>
<feature type="transmembrane region" description="Helical" evidence="6">
    <location>
        <begin position="63"/>
        <end position="84"/>
    </location>
</feature>
<dbReference type="Proteomes" id="UP001595807">
    <property type="component" value="Unassembled WGS sequence"/>
</dbReference>
<comment type="caution">
    <text evidence="8">The sequence shown here is derived from an EMBL/GenBank/DDBJ whole genome shotgun (WGS) entry which is preliminary data.</text>
</comment>
<evidence type="ECO:0000313" key="9">
    <source>
        <dbReference type="Proteomes" id="UP001595807"/>
    </source>
</evidence>
<dbReference type="Pfam" id="PF13347">
    <property type="entry name" value="MFS_2"/>
    <property type="match status" value="1"/>
</dbReference>
<dbReference type="CDD" id="cd17332">
    <property type="entry name" value="MFS_MelB_like"/>
    <property type="match status" value="1"/>
</dbReference>
<keyword evidence="4 6" id="KW-1133">Transmembrane helix</keyword>
<feature type="transmembrane region" description="Helical" evidence="6">
    <location>
        <begin position="287"/>
        <end position="307"/>
    </location>
</feature>
<keyword evidence="3 6" id="KW-0812">Transmembrane</keyword>
<evidence type="ECO:0000256" key="4">
    <source>
        <dbReference type="ARBA" id="ARBA00022989"/>
    </source>
</evidence>
<feature type="transmembrane region" description="Helical" evidence="6">
    <location>
        <begin position="383"/>
        <end position="407"/>
    </location>
</feature>
<organism evidence="8 9">
    <name type="scientific">Streptococcus caprae</name>
    <dbReference type="NCBI Taxonomy" id="1640501"/>
    <lineage>
        <taxon>Bacteria</taxon>
        <taxon>Bacillati</taxon>
        <taxon>Bacillota</taxon>
        <taxon>Bacilli</taxon>
        <taxon>Lactobacillales</taxon>
        <taxon>Streptococcaceae</taxon>
        <taxon>Streptococcus</taxon>
    </lineage>
</organism>
<feature type="transmembrane region" description="Helical" evidence="6">
    <location>
        <begin position="33"/>
        <end position="51"/>
    </location>
</feature>
<dbReference type="Gene3D" id="1.20.1250.20">
    <property type="entry name" value="MFS general substrate transporter like domains"/>
    <property type="match status" value="2"/>
</dbReference>
<dbReference type="InterPro" id="IPR036259">
    <property type="entry name" value="MFS_trans_sf"/>
</dbReference>
<feature type="transmembrane region" description="Helical" evidence="6">
    <location>
        <begin position="168"/>
        <end position="189"/>
    </location>
</feature>
<name>A0ABV8CV78_9STRE</name>
<evidence type="ECO:0000313" key="8">
    <source>
        <dbReference type="EMBL" id="MFC3927756.1"/>
    </source>
</evidence>
<proteinExistence type="predicted"/>
<dbReference type="PANTHER" id="PTHR11328:SF24">
    <property type="entry name" value="MAJOR FACILITATOR SUPERFAMILY (MFS) PROFILE DOMAIN-CONTAINING PROTEIN"/>
    <property type="match status" value="1"/>
</dbReference>
<reference evidence="9" key="1">
    <citation type="journal article" date="2019" name="Int. J. Syst. Evol. Microbiol.">
        <title>The Global Catalogue of Microorganisms (GCM) 10K type strain sequencing project: providing services to taxonomists for standard genome sequencing and annotation.</title>
        <authorList>
            <consortium name="The Broad Institute Genomics Platform"/>
            <consortium name="The Broad Institute Genome Sequencing Center for Infectious Disease"/>
            <person name="Wu L."/>
            <person name="Ma J."/>
        </authorList>
    </citation>
    <scope>NUCLEOTIDE SEQUENCE [LARGE SCALE GENOMIC DNA]</scope>
    <source>
        <strain evidence="9">CCUG 67170</strain>
    </source>
</reference>
<evidence type="ECO:0000259" key="7">
    <source>
        <dbReference type="PROSITE" id="PS50850"/>
    </source>
</evidence>
<feature type="domain" description="Major facilitator superfamily (MFS) profile" evidence="7">
    <location>
        <begin position="247"/>
        <end position="470"/>
    </location>
</feature>
<sequence length="470" mass="51513">MAIKKDVLGINYDADPQSKLSFIERFAYGSGDFAGNIVYSAISVFLVFYYTDVVNVNPGVVGSIMLISRIFDGFSDILMGLIVDRTKSKFGKARPWLLWMCMPYAISAVILFSVPANATDTFKMVYVFLSYNLVSTIIFTAINVPYATMNAMMTQNQYERTLLGTFRMLLATAGTLFINTFTLKVVHFFGDTPRAWTMTFLVFGLMTIAIFLFNFFFTHERVVEDSIESNEASKINVKDEFRALFRNKYWLMMAGLIFFLYLSLTVNGGSAVYFAKAVLNDQNLVTPLGNAGTIAQIATMFFVAPLTKKIGKRNAFFIGIGITGVSYVALAIAQGGYELILIANVIKGIGNGFAASCMWGMLSDTIEYGEWKTGIRTAGLANAASSFGSKVGSGLGGALLGWVMAAGGYDGSAAVQSASAISSVNVAYIYIPLAITIVSLVILWFYKLDNEYPSIIKDLEARKVHQSNNK</sequence>
<evidence type="ECO:0000256" key="6">
    <source>
        <dbReference type="SAM" id="Phobius"/>
    </source>
</evidence>
<dbReference type="PROSITE" id="PS50850">
    <property type="entry name" value="MFS"/>
    <property type="match status" value="1"/>
</dbReference>
<dbReference type="NCBIfam" id="TIGR00792">
    <property type="entry name" value="gph"/>
    <property type="match status" value="1"/>
</dbReference>
<feature type="transmembrane region" description="Helical" evidence="6">
    <location>
        <begin position="314"/>
        <end position="333"/>
    </location>
</feature>
<evidence type="ECO:0000256" key="3">
    <source>
        <dbReference type="ARBA" id="ARBA00022692"/>
    </source>
</evidence>
<feature type="transmembrane region" description="Helical" evidence="6">
    <location>
        <begin position="249"/>
        <end position="275"/>
    </location>
</feature>
<protein>
    <submittedName>
        <fullName evidence="8">MFS transporter</fullName>
    </submittedName>
</protein>
<feature type="transmembrane region" description="Helical" evidence="6">
    <location>
        <begin position="427"/>
        <end position="446"/>
    </location>
</feature>
<keyword evidence="2" id="KW-0813">Transport</keyword>
<dbReference type="InterPro" id="IPR001927">
    <property type="entry name" value="Na/Gal_symport"/>
</dbReference>
<dbReference type="SUPFAM" id="SSF103473">
    <property type="entry name" value="MFS general substrate transporter"/>
    <property type="match status" value="1"/>
</dbReference>
<accession>A0ABV8CV78</accession>
<feature type="transmembrane region" description="Helical" evidence="6">
    <location>
        <begin position="195"/>
        <end position="217"/>
    </location>
</feature>
<comment type="subcellular location">
    <subcellularLocation>
        <location evidence="1">Cell membrane</location>
        <topology evidence="1">Multi-pass membrane protein</topology>
    </subcellularLocation>
</comment>
<dbReference type="InterPro" id="IPR039672">
    <property type="entry name" value="MFS_2"/>
</dbReference>
<feature type="transmembrane region" description="Helical" evidence="6">
    <location>
        <begin position="96"/>
        <end position="118"/>
    </location>
</feature>
<dbReference type="InterPro" id="IPR020846">
    <property type="entry name" value="MFS_dom"/>
</dbReference>
<evidence type="ECO:0000256" key="5">
    <source>
        <dbReference type="ARBA" id="ARBA00023136"/>
    </source>
</evidence>
<gene>
    <name evidence="8" type="ORF">ACFORF_03880</name>
</gene>
<feature type="transmembrane region" description="Helical" evidence="6">
    <location>
        <begin position="339"/>
        <end position="362"/>
    </location>
</feature>
<dbReference type="RefSeq" id="WP_380425665.1">
    <property type="nucleotide sequence ID" value="NZ_JBHRZV010000027.1"/>
</dbReference>